<evidence type="ECO:0000313" key="10">
    <source>
        <dbReference type="Proteomes" id="UP000585681"/>
    </source>
</evidence>
<evidence type="ECO:0000256" key="5">
    <source>
        <dbReference type="ARBA" id="ARBA00023004"/>
    </source>
</evidence>
<keyword evidence="3 6" id="KW-0479">Metal-binding</keyword>
<evidence type="ECO:0000256" key="6">
    <source>
        <dbReference type="PROSITE-ProRule" id="PRU00433"/>
    </source>
</evidence>
<dbReference type="GO" id="GO:0009055">
    <property type="term" value="F:electron transfer activity"/>
    <property type="evidence" value="ECO:0007669"/>
    <property type="project" value="InterPro"/>
</dbReference>
<proteinExistence type="predicted"/>
<keyword evidence="5 6" id="KW-0408">Iron</keyword>
<evidence type="ECO:0000256" key="3">
    <source>
        <dbReference type="ARBA" id="ARBA00022723"/>
    </source>
</evidence>
<feature type="signal peptide" evidence="7">
    <location>
        <begin position="1"/>
        <end position="20"/>
    </location>
</feature>
<sequence>MKLKLALATAGLLAAAPAFADSHGASGDVAAGEKAFRQCIACHVVVNDAGETLAGRKAKTGPNLYGIAGRPAGSVEGFKYSKGLQAAGEAGLVWNEEAFAEYVKDPSSFLKEVTGDSGARSNMSFKVRKEGDAENLYAYLASLSAM</sequence>
<dbReference type="InterPro" id="IPR002327">
    <property type="entry name" value="Cyt_c_1A/1B"/>
</dbReference>
<dbReference type="Gene3D" id="1.10.760.10">
    <property type="entry name" value="Cytochrome c-like domain"/>
    <property type="match status" value="1"/>
</dbReference>
<evidence type="ECO:0000256" key="2">
    <source>
        <dbReference type="ARBA" id="ARBA00022617"/>
    </source>
</evidence>
<dbReference type="PANTHER" id="PTHR11961">
    <property type="entry name" value="CYTOCHROME C"/>
    <property type="match status" value="1"/>
</dbReference>
<evidence type="ECO:0000256" key="7">
    <source>
        <dbReference type="SAM" id="SignalP"/>
    </source>
</evidence>
<name>A0A840CEP0_9RHOB</name>
<evidence type="ECO:0000259" key="8">
    <source>
        <dbReference type="PROSITE" id="PS51007"/>
    </source>
</evidence>
<accession>A0A840CEP0</accession>
<comment type="caution">
    <text evidence="9">The sequence shown here is derived from an EMBL/GenBank/DDBJ whole genome shotgun (WGS) entry which is preliminary data.</text>
</comment>
<dbReference type="GO" id="GO:0020037">
    <property type="term" value="F:heme binding"/>
    <property type="evidence" value="ECO:0007669"/>
    <property type="project" value="InterPro"/>
</dbReference>
<keyword evidence="10" id="KW-1185">Reference proteome</keyword>
<organism evidence="9 10">
    <name type="scientific">Actibacterium naphthalenivorans</name>
    <dbReference type="NCBI Taxonomy" id="1614693"/>
    <lineage>
        <taxon>Bacteria</taxon>
        <taxon>Pseudomonadati</taxon>
        <taxon>Pseudomonadota</taxon>
        <taxon>Alphaproteobacteria</taxon>
        <taxon>Rhodobacterales</taxon>
        <taxon>Roseobacteraceae</taxon>
        <taxon>Actibacterium</taxon>
    </lineage>
</organism>
<reference evidence="9" key="1">
    <citation type="submission" date="2020-08" db="EMBL/GenBank/DDBJ databases">
        <title>Genomic Encyclopedia of Type Strains, Phase IV (KMG-IV): sequencing the most valuable type-strain genomes for metagenomic binning, comparative biology and taxonomic classification.</title>
        <authorList>
            <person name="Goeker M."/>
        </authorList>
    </citation>
    <scope>NUCLEOTIDE SEQUENCE [LARGE SCALE GENOMIC DNA]</scope>
    <source>
        <strain evidence="9">DSM 105040</strain>
    </source>
</reference>
<dbReference type="PROSITE" id="PS51007">
    <property type="entry name" value="CYTC"/>
    <property type="match status" value="1"/>
</dbReference>
<evidence type="ECO:0000313" key="9">
    <source>
        <dbReference type="EMBL" id="MBB4021749.1"/>
    </source>
</evidence>
<keyword evidence="1" id="KW-0813">Transport</keyword>
<keyword evidence="4" id="KW-0249">Electron transport</keyword>
<evidence type="ECO:0000256" key="1">
    <source>
        <dbReference type="ARBA" id="ARBA00022448"/>
    </source>
</evidence>
<dbReference type="AlphaFoldDB" id="A0A840CEP0"/>
<evidence type="ECO:0000256" key="4">
    <source>
        <dbReference type="ARBA" id="ARBA00022982"/>
    </source>
</evidence>
<dbReference type="RefSeq" id="WP_054540173.1">
    <property type="nucleotide sequence ID" value="NZ_JACIEQ010000001.1"/>
</dbReference>
<feature type="chain" id="PRO_5032394737" evidence="7">
    <location>
        <begin position="21"/>
        <end position="146"/>
    </location>
</feature>
<gene>
    <name evidence="9" type="ORF">GGR17_001540</name>
</gene>
<dbReference type="InterPro" id="IPR036909">
    <property type="entry name" value="Cyt_c-like_dom_sf"/>
</dbReference>
<protein>
    <submittedName>
        <fullName evidence="9">Cytochrome c</fullName>
    </submittedName>
</protein>
<dbReference type="Proteomes" id="UP000585681">
    <property type="component" value="Unassembled WGS sequence"/>
</dbReference>
<keyword evidence="2 6" id="KW-0349">Heme</keyword>
<dbReference type="GO" id="GO:0046872">
    <property type="term" value="F:metal ion binding"/>
    <property type="evidence" value="ECO:0007669"/>
    <property type="project" value="UniProtKB-KW"/>
</dbReference>
<feature type="domain" description="Cytochrome c" evidence="8">
    <location>
        <begin position="27"/>
        <end position="144"/>
    </location>
</feature>
<dbReference type="InterPro" id="IPR009056">
    <property type="entry name" value="Cyt_c-like_dom"/>
</dbReference>
<keyword evidence="7" id="KW-0732">Signal</keyword>
<dbReference type="EMBL" id="JACIEQ010000001">
    <property type="protein sequence ID" value="MBB4021749.1"/>
    <property type="molecule type" value="Genomic_DNA"/>
</dbReference>
<dbReference type="SUPFAM" id="SSF46626">
    <property type="entry name" value="Cytochrome c"/>
    <property type="match status" value="1"/>
</dbReference>